<organism evidence="1 2">
    <name type="scientific">Donghicola eburneus</name>
    <dbReference type="NCBI Taxonomy" id="393278"/>
    <lineage>
        <taxon>Bacteria</taxon>
        <taxon>Pseudomonadati</taxon>
        <taxon>Pseudomonadota</taxon>
        <taxon>Alphaproteobacteria</taxon>
        <taxon>Rhodobacterales</taxon>
        <taxon>Roseobacteraceae</taxon>
        <taxon>Donghicola</taxon>
    </lineage>
</organism>
<dbReference type="InterPro" id="IPR045516">
    <property type="entry name" value="DUF6477"/>
</dbReference>
<evidence type="ECO:0000313" key="1">
    <source>
        <dbReference type="EMBL" id="SCM67869.1"/>
    </source>
</evidence>
<keyword evidence="1" id="KW-0808">Transferase</keyword>
<dbReference type="Pfam" id="PF20083">
    <property type="entry name" value="DUF6477"/>
    <property type="match status" value="1"/>
</dbReference>
<protein>
    <submittedName>
        <fullName evidence="1">Putative trimethylamine methyltransferase MttA</fullName>
    </submittedName>
</protein>
<dbReference type="AlphaFoldDB" id="A0A1M4MZ32"/>
<proteinExistence type="predicted"/>
<keyword evidence="1" id="KW-0489">Methyltransferase</keyword>
<dbReference type="Proteomes" id="UP000184085">
    <property type="component" value="Unassembled WGS sequence"/>
</dbReference>
<sequence length="126" mass="13916">MTDITQELQNLRRPKLLARAARAGAAMYDRSRHLSRILGTDIPQKHEVILELLLNREQELESQRKTGNAEYRAARHVEVLIALRCEAAQREAAQDEDQVKASGMEAFFSATYAASASLMAGSSAGC</sequence>
<dbReference type="RefSeq" id="WP_072706510.1">
    <property type="nucleotide sequence ID" value="NZ_FMJB01000050.1"/>
</dbReference>
<gene>
    <name evidence="1" type="ORF">KARMA_2075</name>
</gene>
<dbReference type="GO" id="GO:0008168">
    <property type="term" value="F:methyltransferase activity"/>
    <property type="evidence" value="ECO:0007669"/>
    <property type="project" value="UniProtKB-KW"/>
</dbReference>
<name>A0A1M4MZ32_9RHOB</name>
<accession>A0A1M4MZ32</accession>
<dbReference type="EMBL" id="FMJB01000050">
    <property type="protein sequence ID" value="SCM67869.1"/>
    <property type="molecule type" value="Genomic_DNA"/>
</dbReference>
<reference evidence="2" key="1">
    <citation type="submission" date="2016-09" db="EMBL/GenBank/DDBJ databases">
        <authorList>
            <person name="Wibberg D."/>
        </authorList>
    </citation>
    <scope>NUCLEOTIDE SEQUENCE [LARGE SCALE GENOMIC DNA]</scope>
</reference>
<dbReference type="GO" id="GO:0032259">
    <property type="term" value="P:methylation"/>
    <property type="evidence" value="ECO:0007669"/>
    <property type="project" value="UniProtKB-KW"/>
</dbReference>
<evidence type="ECO:0000313" key="2">
    <source>
        <dbReference type="Proteomes" id="UP000184085"/>
    </source>
</evidence>
<keyword evidence="2" id="KW-1185">Reference proteome</keyword>